<dbReference type="Proteomes" id="UP000500791">
    <property type="component" value="Chromosome"/>
</dbReference>
<evidence type="ECO:0000256" key="5">
    <source>
        <dbReference type="ARBA" id="ARBA00023235"/>
    </source>
</evidence>
<dbReference type="AlphaFoldDB" id="A0A6G7VLK6"/>
<dbReference type="KEGG" id="mon:G8E03_09495"/>
<protein>
    <recommendedName>
        <fullName evidence="6">Phosphoglucosamine mutase</fullName>
        <ecNumber evidence="6">5.4.2.10</ecNumber>
    </recommendedName>
</protein>
<dbReference type="Gene3D" id="3.30.310.50">
    <property type="entry name" value="Alpha-D-phosphohexomutase, C-terminal domain"/>
    <property type="match status" value="1"/>
</dbReference>
<evidence type="ECO:0000259" key="7">
    <source>
        <dbReference type="Pfam" id="PF00408"/>
    </source>
</evidence>
<dbReference type="InterPro" id="IPR036900">
    <property type="entry name" value="A-D-PHexomutase_C_sf"/>
</dbReference>
<evidence type="ECO:0000259" key="10">
    <source>
        <dbReference type="Pfam" id="PF02880"/>
    </source>
</evidence>
<dbReference type="GO" id="GO:0005975">
    <property type="term" value="P:carbohydrate metabolic process"/>
    <property type="evidence" value="ECO:0007669"/>
    <property type="project" value="InterPro"/>
</dbReference>
<keyword evidence="12" id="KW-1185">Reference proteome</keyword>
<organism evidence="11 12">
    <name type="scientific">Pontivivens nitratireducens</name>
    <dbReference type="NCBI Taxonomy" id="2758038"/>
    <lineage>
        <taxon>Bacteria</taxon>
        <taxon>Pseudomonadati</taxon>
        <taxon>Pseudomonadota</taxon>
        <taxon>Alphaproteobacteria</taxon>
        <taxon>Rhodobacterales</taxon>
        <taxon>Paracoccaceae</taxon>
        <taxon>Pontivivens</taxon>
    </lineage>
</organism>
<dbReference type="Pfam" id="PF02879">
    <property type="entry name" value="PGM_PMM_II"/>
    <property type="match status" value="1"/>
</dbReference>
<dbReference type="GO" id="GO:0009252">
    <property type="term" value="P:peptidoglycan biosynthetic process"/>
    <property type="evidence" value="ECO:0007669"/>
    <property type="project" value="TreeGrafter"/>
</dbReference>
<proteinExistence type="inferred from homology"/>
<keyword evidence="4 6" id="KW-0460">Magnesium</keyword>
<accession>A0A6G7VLK6</accession>
<dbReference type="NCBIfam" id="TIGR01455">
    <property type="entry name" value="glmM"/>
    <property type="match status" value="1"/>
</dbReference>
<comment type="cofactor">
    <cofactor evidence="6">
        <name>Mg(2+)</name>
        <dbReference type="ChEBI" id="CHEBI:18420"/>
    </cofactor>
    <text evidence="6">Binds 1 Mg(2+) ion per subunit.</text>
</comment>
<dbReference type="InterPro" id="IPR005841">
    <property type="entry name" value="Alpha-D-phosphohexomutase_SF"/>
</dbReference>
<evidence type="ECO:0000256" key="1">
    <source>
        <dbReference type="ARBA" id="ARBA00010231"/>
    </source>
</evidence>
<dbReference type="GO" id="GO:0006048">
    <property type="term" value="P:UDP-N-acetylglucosamine biosynthetic process"/>
    <property type="evidence" value="ECO:0007669"/>
    <property type="project" value="TreeGrafter"/>
</dbReference>
<dbReference type="RefSeq" id="WP_166191019.1">
    <property type="nucleotide sequence ID" value="NZ_CP049811.1"/>
</dbReference>
<feature type="domain" description="Alpha-D-phosphohexomutase C-terminal" evidence="7">
    <location>
        <begin position="371"/>
        <end position="436"/>
    </location>
</feature>
<dbReference type="PANTHER" id="PTHR42946">
    <property type="entry name" value="PHOSPHOHEXOSE MUTASE"/>
    <property type="match status" value="1"/>
</dbReference>
<feature type="binding site" evidence="6">
    <location>
        <position position="245"/>
    </location>
    <ligand>
        <name>Mg(2+)</name>
        <dbReference type="ChEBI" id="CHEBI:18420"/>
    </ligand>
</feature>
<dbReference type="EC" id="5.4.2.10" evidence="6"/>
<evidence type="ECO:0000256" key="6">
    <source>
        <dbReference type="HAMAP-Rule" id="MF_01554"/>
    </source>
</evidence>
<comment type="PTM">
    <text evidence="6">Activated by phosphorylation.</text>
</comment>
<dbReference type="InterPro" id="IPR005843">
    <property type="entry name" value="A-D-PHexomutase_C"/>
</dbReference>
<feature type="modified residue" description="Phosphoserine" evidence="6">
    <location>
        <position position="102"/>
    </location>
</feature>
<dbReference type="InterPro" id="IPR006352">
    <property type="entry name" value="GlmM_bact"/>
</dbReference>
<dbReference type="InterPro" id="IPR050060">
    <property type="entry name" value="Phosphoglucosamine_mutase"/>
</dbReference>
<dbReference type="GO" id="GO:0004615">
    <property type="term" value="F:phosphomannomutase activity"/>
    <property type="evidence" value="ECO:0007669"/>
    <property type="project" value="TreeGrafter"/>
</dbReference>
<evidence type="ECO:0000313" key="11">
    <source>
        <dbReference type="EMBL" id="QIK40983.1"/>
    </source>
</evidence>
<feature type="binding site" evidence="6">
    <location>
        <position position="241"/>
    </location>
    <ligand>
        <name>Mg(2+)</name>
        <dbReference type="ChEBI" id="CHEBI:18420"/>
    </ligand>
</feature>
<dbReference type="HAMAP" id="MF_01554_B">
    <property type="entry name" value="GlmM_B"/>
    <property type="match status" value="1"/>
</dbReference>
<dbReference type="Pfam" id="PF00408">
    <property type="entry name" value="PGM_PMM_IV"/>
    <property type="match status" value="1"/>
</dbReference>
<gene>
    <name evidence="6" type="primary">glmM</name>
    <name evidence="11" type="ORF">G8E03_09495</name>
</gene>
<dbReference type="InterPro" id="IPR005846">
    <property type="entry name" value="A-D-PHexomutase_a/b/a-III"/>
</dbReference>
<dbReference type="Pfam" id="PF02880">
    <property type="entry name" value="PGM_PMM_III"/>
    <property type="match status" value="1"/>
</dbReference>
<comment type="function">
    <text evidence="6">Catalyzes the conversion of glucosamine-6-phosphate to glucosamine-1-phosphate.</text>
</comment>
<dbReference type="InterPro" id="IPR016055">
    <property type="entry name" value="A-D-PHexomutase_a/b/a-I/II/III"/>
</dbReference>
<comment type="similarity">
    <text evidence="1 6">Belongs to the phosphohexose mutase family.</text>
</comment>
<dbReference type="Pfam" id="PF02878">
    <property type="entry name" value="PGM_PMM_I"/>
    <property type="match status" value="1"/>
</dbReference>
<feature type="binding site" evidence="6">
    <location>
        <position position="243"/>
    </location>
    <ligand>
        <name>Mg(2+)</name>
        <dbReference type="ChEBI" id="CHEBI:18420"/>
    </ligand>
</feature>
<keyword evidence="2 6" id="KW-0597">Phosphoprotein</keyword>
<dbReference type="InterPro" id="IPR005844">
    <property type="entry name" value="A-D-PHexomutase_a/b/a-I"/>
</dbReference>
<dbReference type="PRINTS" id="PR00509">
    <property type="entry name" value="PGMPMM"/>
</dbReference>
<sequence>MTRKLFGTDGVRGRANQGNMTAEMAMRLGMAAGTYFRNGDHAHNVVIGKDTRRSGYMLETAMTAGFAAVGMSTLMLGPLPTPAVGMLTRSMRADLGVMISASHNAFEDNGIKFFGPDGFKLSDEAELEIEALVRDLPPLVPPRDIGRSKRVDDGVGRYAEFIKTTIPRDLRLNGLRIVLDCANGAAYRVAPQVLWELGAEVIPLGVQPDGYNINLDCGSTDTRRASKAVVEYRADIGLCLDGDADRIIVLDETGEVADGDQIMALIAKRRLSRGDSLVSTVMSNLGLERYLAKSGIGLTRTKVGDRYVVQEMRSSGHRLGGEQSGHIVLLDHVTTGDGLLAGLQILAALVESGQAASKLLHVFDKVPQLLENVKFTPGTEPLQAEAVTSAMAEGESRFGDKGRLVIRASGTEPLIRVMGEHENPELLREVVMDIAAAVKNTK</sequence>
<dbReference type="PANTHER" id="PTHR42946:SF1">
    <property type="entry name" value="PHOSPHOGLUCOMUTASE (ALPHA-D-GLUCOSE-1,6-BISPHOSPHATE-DEPENDENT)"/>
    <property type="match status" value="1"/>
</dbReference>
<keyword evidence="3 6" id="KW-0479">Metal-binding</keyword>
<feature type="active site" description="Phosphoserine intermediate" evidence="6">
    <location>
        <position position="102"/>
    </location>
</feature>
<feature type="domain" description="Alpha-D-phosphohexomutase alpha/beta/alpha" evidence="10">
    <location>
        <begin position="258"/>
        <end position="363"/>
    </location>
</feature>
<dbReference type="FunFam" id="3.40.120.10:FF:000001">
    <property type="entry name" value="Phosphoglucosamine mutase"/>
    <property type="match status" value="1"/>
</dbReference>
<dbReference type="Gene3D" id="3.40.120.10">
    <property type="entry name" value="Alpha-D-Glucose-1,6-Bisphosphate, subunit A, domain 3"/>
    <property type="match status" value="3"/>
</dbReference>
<evidence type="ECO:0000256" key="3">
    <source>
        <dbReference type="ARBA" id="ARBA00022723"/>
    </source>
</evidence>
<evidence type="ECO:0000256" key="2">
    <source>
        <dbReference type="ARBA" id="ARBA00022553"/>
    </source>
</evidence>
<dbReference type="FunFam" id="3.30.310.50:FF:000001">
    <property type="entry name" value="Phosphoglucosamine mutase"/>
    <property type="match status" value="1"/>
</dbReference>
<keyword evidence="5 6" id="KW-0413">Isomerase</keyword>
<dbReference type="InterPro" id="IPR005845">
    <property type="entry name" value="A-D-PHexomutase_a/b/a-II"/>
</dbReference>
<name>A0A6G7VLK6_9RHOB</name>
<dbReference type="FunFam" id="3.40.120.10:FF:000003">
    <property type="entry name" value="Phosphoglucosamine mutase"/>
    <property type="match status" value="1"/>
</dbReference>
<evidence type="ECO:0000259" key="8">
    <source>
        <dbReference type="Pfam" id="PF02878"/>
    </source>
</evidence>
<dbReference type="CDD" id="cd05802">
    <property type="entry name" value="GlmM"/>
    <property type="match status" value="1"/>
</dbReference>
<dbReference type="NCBIfam" id="NF008139">
    <property type="entry name" value="PRK10887.1"/>
    <property type="match status" value="1"/>
</dbReference>
<evidence type="ECO:0000259" key="9">
    <source>
        <dbReference type="Pfam" id="PF02879"/>
    </source>
</evidence>
<dbReference type="GO" id="GO:0005829">
    <property type="term" value="C:cytosol"/>
    <property type="evidence" value="ECO:0007669"/>
    <property type="project" value="TreeGrafter"/>
</dbReference>
<feature type="domain" description="Alpha-D-phosphohexomutase alpha/beta/alpha" evidence="8">
    <location>
        <begin position="3"/>
        <end position="134"/>
    </location>
</feature>
<dbReference type="GO" id="GO:0000287">
    <property type="term" value="F:magnesium ion binding"/>
    <property type="evidence" value="ECO:0007669"/>
    <property type="project" value="UniProtKB-UniRule"/>
</dbReference>
<evidence type="ECO:0000256" key="4">
    <source>
        <dbReference type="ARBA" id="ARBA00022842"/>
    </source>
</evidence>
<dbReference type="SUPFAM" id="SSF53738">
    <property type="entry name" value="Phosphoglucomutase, first 3 domains"/>
    <property type="match status" value="3"/>
</dbReference>
<evidence type="ECO:0000313" key="12">
    <source>
        <dbReference type="Proteomes" id="UP000500791"/>
    </source>
</evidence>
<dbReference type="EMBL" id="CP049811">
    <property type="protein sequence ID" value="QIK40983.1"/>
    <property type="molecule type" value="Genomic_DNA"/>
</dbReference>
<comment type="catalytic activity">
    <reaction evidence="6">
        <text>alpha-D-glucosamine 1-phosphate = D-glucosamine 6-phosphate</text>
        <dbReference type="Rhea" id="RHEA:23424"/>
        <dbReference type="ChEBI" id="CHEBI:58516"/>
        <dbReference type="ChEBI" id="CHEBI:58725"/>
        <dbReference type="EC" id="5.4.2.10"/>
    </reaction>
</comment>
<dbReference type="SUPFAM" id="SSF55957">
    <property type="entry name" value="Phosphoglucomutase, C-terminal domain"/>
    <property type="match status" value="1"/>
</dbReference>
<reference evidence="11 12" key="1">
    <citation type="submission" date="2020-03" db="EMBL/GenBank/DDBJ databases">
        <title>Complete genome sequence of Monaibacterium sp. ALG8 with diverse plasmids.</title>
        <authorList>
            <person name="Sun C."/>
        </authorList>
    </citation>
    <scope>NUCLEOTIDE SEQUENCE [LARGE SCALE GENOMIC DNA]</scope>
    <source>
        <strain evidence="11 12">ALG8</strain>
    </source>
</reference>
<feature type="domain" description="Alpha-D-phosphohexomutase alpha/beta/alpha" evidence="9">
    <location>
        <begin position="157"/>
        <end position="254"/>
    </location>
</feature>
<feature type="binding site" description="via phosphate group" evidence="6">
    <location>
        <position position="102"/>
    </location>
    <ligand>
        <name>Mg(2+)</name>
        <dbReference type="ChEBI" id="CHEBI:18420"/>
    </ligand>
</feature>
<dbReference type="GO" id="GO:0008966">
    <property type="term" value="F:phosphoglucosamine mutase activity"/>
    <property type="evidence" value="ECO:0007669"/>
    <property type="project" value="UniProtKB-UniRule"/>
</dbReference>